<feature type="domain" description="DUF58" evidence="1">
    <location>
        <begin position="61"/>
        <end position="258"/>
    </location>
</feature>
<keyword evidence="3" id="KW-1185">Reference proteome</keyword>
<dbReference type="EMBL" id="JBHSFV010000008">
    <property type="protein sequence ID" value="MFC4635036.1"/>
    <property type="molecule type" value="Genomic_DNA"/>
</dbReference>
<protein>
    <submittedName>
        <fullName evidence="2">DUF58 domain-containing protein</fullName>
    </submittedName>
</protein>
<dbReference type="InterPro" id="IPR036465">
    <property type="entry name" value="vWFA_dom_sf"/>
</dbReference>
<accession>A0ABV9HXZ3</accession>
<comment type="caution">
    <text evidence="2">The sequence shown here is derived from an EMBL/GenBank/DDBJ whole genome shotgun (WGS) entry which is preliminary data.</text>
</comment>
<dbReference type="Gene3D" id="3.40.50.410">
    <property type="entry name" value="von Willebrand factor, type A domain"/>
    <property type="match status" value="1"/>
</dbReference>
<dbReference type="SUPFAM" id="SSF53300">
    <property type="entry name" value="vWA-like"/>
    <property type="match status" value="1"/>
</dbReference>
<dbReference type="Pfam" id="PF01882">
    <property type="entry name" value="DUF58"/>
    <property type="match status" value="1"/>
</dbReference>
<sequence length="309" mass="35438">MNKLIYNSNIRRVKDDYQALLKPEVINSVSGLALIARVIVDGYLSGLNRSRRVGSGLEFSQYRGYEPGDDLRLLDWKMLARSGRYYIKQSEIDTHITVKCIIDTSASMLHKEGTLSKMEYAQVLVASLAHLAHRQGDAVGLHTINDQKVEALQPATGKSHFNRFLYQLLNLHTQGKWPTQLAGEKLHHHSRRELLFFITDLYENEQEITKTITRLKTSRNEVVVLHLLGEQERTFDYKGQVIFEDLETGTKIKVNTKEAKPLYLEGLDTSLREIKEELLSNDITYQLFNLDGHIGEALQVFLKKRLKIS</sequence>
<dbReference type="Proteomes" id="UP001596043">
    <property type="component" value="Unassembled WGS sequence"/>
</dbReference>
<evidence type="ECO:0000313" key="2">
    <source>
        <dbReference type="EMBL" id="MFC4635036.1"/>
    </source>
</evidence>
<gene>
    <name evidence="2" type="ORF">ACFO3O_14035</name>
</gene>
<evidence type="ECO:0000313" key="3">
    <source>
        <dbReference type="Proteomes" id="UP001596043"/>
    </source>
</evidence>
<dbReference type="RefSeq" id="WP_379979867.1">
    <property type="nucleotide sequence ID" value="NZ_JBHSFV010000008.1"/>
</dbReference>
<name>A0ABV9HXZ3_9FLAO</name>
<proteinExistence type="predicted"/>
<evidence type="ECO:0000259" key="1">
    <source>
        <dbReference type="Pfam" id="PF01882"/>
    </source>
</evidence>
<dbReference type="PANTHER" id="PTHR33608">
    <property type="entry name" value="BLL2464 PROTEIN"/>
    <property type="match status" value="1"/>
</dbReference>
<reference evidence="3" key="1">
    <citation type="journal article" date="2019" name="Int. J. Syst. Evol. Microbiol.">
        <title>The Global Catalogue of Microorganisms (GCM) 10K type strain sequencing project: providing services to taxonomists for standard genome sequencing and annotation.</title>
        <authorList>
            <consortium name="The Broad Institute Genomics Platform"/>
            <consortium name="The Broad Institute Genome Sequencing Center for Infectious Disease"/>
            <person name="Wu L."/>
            <person name="Ma J."/>
        </authorList>
    </citation>
    <scope>NUCLEOTIDE SEQUENCE [LARGE SCALE GENOMIC DNA]</scope>
    <source>
        <strain evidence="3">YJ-61-S</strain>
    </source>
</reference>
<dbReference type="InterPro" id="IPR002881">
    <property type="entry name" value="DUF58"/>
</dbReference>
<dbReference type="PANTHER" id="PTHR33608:SF7">
    <property type="entry name" value="DUF58 DOMAIN-CONTAINING PROTEIN"/>
    <property type="match status" value="1"/>
</dbReference>
<organism evidence="2 3">
    <name type="scientific">Dokdonia ponticola</name>
    <dbReference type="NCBI Taxonomy" id="2041041"/>
    <lineage>
        <taxon>Bacteria</taxon>
        <taxon>Pseudomonadati</taxon>
        <taxon>Bacteroidota</taxon>
        <taxon>Flavobacteriia</taxon>
        <taxon>Flavobacteriales</taxon>
        <taxon>Flavobacteriaceae</taxon>
        <taxon>Dokdonia</taxon>
    </lineage>
</organism>